<reference evidence="1 2" key="1">
    <citation type="submission" date="2011-05" db="EMBL/GenBank/DDBJ databases">
        <title>Whole genome sequence of Microlunatus phosphovorus NM-1.</title>
        <authorList>
            <person name="Hosoyama A."/>
            <person name="Sasaki K."/>
            <person name="Harada T."/>
            <person name="Igarashi R."/>
            <person name="Kawakoshi A."/>
            <person name="Sasagawa M."/>
            <person name="Fukada J."/>
            <person name="Nakamura S."/>
            <person name="Katano Y."/>
            <person name="Hanada S."/>
            <person name="Kamagata Y."/>
            <person name="Nakamura N."/>
            <person name="Yamazaki S."/>
            <person name="Fujita N."/>
        </authorList>
    </citation>
    <scope>NUCLEOTIDE SEQUENCE [LARGE SCALE GENOMIC DNA]</scope>
    <source>
        <strain evidence="2">ATCC 700054 / DSM 10555 / JCM 9379 / NBRC 101784 / NCIMB 13414 / VKM Ac-1990 / NM-1</strain>
    </source>
</reference>
<dbReference type="eggNOG" id="COG0572">
    <property type="taxonomic scope" value="Bacteria"/>
</dbReference>
<dbReference type="STRING" id="1032480.MLP_14910"/>
<dbReference type="EMBL" id="AP012204">
    <property type="protein sequence ID" value="BAK34505.1"/>
    <property type="molecule type" value="Genomic_DNA"/>
</dbReference>
<evidence type="ECO:0000313" key="1">
    <source>
        <dbReference type="EMBL" id="BAK34505.1"/>
    </source>
</evidence>
<keyword evidence="2" id="KW-1185">Reference proteome</keyword>
<sequence>MTSGIEEIALRLSRELSSSRVLVAIDGPDGSGKTTFAHRLARQFDRRPTIVVHVDDFLNPSKLRYARGRSSPEGFWLDSYNYDALRTHVLDPLSCEGVAWYRPSCYDSANDTEHLVDPVLAPSDAVVLVEGLFLHRDELVRRWDASVFLDVPFAETARRMAIRDGSHSDPDHASMRRYVGGQRIYYAAARPWERATLVVDNTSNVPRVIDPCQVSAMLG</sequence>
<dbReference type="RefSeq" id="WP_013862388.1">
    <property type="nucleotide sequence ID" value="NC_015635.1"/>
</dbReference>
<name>F5XQK5_MICPN</name>
<gene>
    <name evidence="1" type="ordered locus">MLP_14910</name>
</gene>
<evidence type="ECO:0008006" key="3">
    <source>
        <dbReference type="Google" id="ProtNLM"/>
    </source>
</evidence>
<dbReference type="PANTHER" id="PTHR10285">
    <property type="entry name" value="URIDINE KINASE"/>
    <property type="match status" value="1"/>
</dbReference>
<evidence type="ECO:0000313" key="2">
    <source>
        <dbReference type="Proteomes" id="UP000007947"/>
    </source>
</evidence>
<dbReference type="KEGG" id="mph:MLP_14910"/>
<accession>F5XQK5</accession>
<protein>
    <recommendedName>
        <fullName evidence="3">Uridine kinase</fullName>
    </recommendedName>
</protein>
<dbReference type="OrthoDB" id="572586at2"/>
<dbReference type="HOGENOM" id="CLU_090613_0_0_11"/>
<organism evidence="1 2">
    <name type="scientific">Microlunatus phosphovorus (strain ATCC 700054 / DSM 10555 / JCM 9379 / NBRC 101784 / NCIMB 13414 / VKM Ac-1990 / NM-1)</name>
    <dbReference type="NCBI Taxonomy" id="1032480"/>
    <lineage>
        <taxon>Bacteria</taxon>
        <taxon>Bacillati</taxon>
        <taxon>Actinomycetota</taxon>
        <taxon>Actinomycetes</taxon>
        <taxon>Propionibacteriales</taxon>
        <taxon>Propionibacteriaceae</taxon>
        <taxon>Microlunatus</taxon>
    </lineage>
</organism>
<dbReference type="SUPFAM" id="SSF52540">
    <property type="entry name" value="P-loop containing nucleoside triphosphate hydrolases"/>
    <property type="match status" value="1"/>
</dbReference>
<dbReference type="AlphaFoldDB" id="F5XQK5"/>
<dbReference type="Proteomes" id="UP000007947">
    <property type="component" value="Chromosome"/>
</dbReference>
<dbReference type="InterPro" id="IPR027417">
    <property type="entry name" value="P-loop_NTPase"/>
</dbReference>
<dbReference type="Gene3D" id="3.40.50.300">
    <property type="entry name" value="P-loop containing nucleotide triphosphate hydrolases"/>
    <property type="match status" value="1"/>
</dbReference>
<proteinExistence type="predicted"/>